<dbReference type="Proteomes" id="UP000236754">
    <property type="component" value="Unassembled WGS sequence"/>
</dbReference>
<evidence type="ECO:0000313" key="2">
    <source>
        <dbReference type="EMBL" id="SEG92362.1"/>
    </source>
</evidence>
<feature type="domain" description="Zinc finger CGNR" evidence="1">
    <location>
        <begin position="164"/>
        <end position="205"/>
    </location>
</feature>
<dbReference type="RefSeq" id="WP_103890330.1">
    <property type="nucleotide sequence ID" value="NZ_FNVU01000025.1"/>
</dbReference>
<dbReference type="AlphaFoldDB" id="A0A1H6E3Z5"/>
<dbReference type="PANTHER" id="PTHR35525">
    <property type="entry name" value="BLL6575 PROTEIN"/>
    <property type="match status" value="1"/>
</dbReference>
<accession>A0A1H6E3Z5</accession>
<name>A0A1H6E3Z5_9ACTN</name>
<dbReference type="Pfam" id="PF11706">
    <property type="entry name" value="zf-CGNR"/>
    <property type="match status" value="1"/>
</dbReference>
<dbReference type="OrthoDB" id="3211108at2"/>
<dbReference type="InterPro" id="IPR010852">
    <property type="entry name" value="ABATE"/>
</dbReference>
<dbReference type="InterPro" id="IPR023286">
    <property type="entry name" value="ABATE_dom_sf"/>
</dbReference>
<dbReference type="InterPro" id="IPR021005">
    <property type="entry name" value="Znf_CGNR"/>
</dbReference>
<dbReference type="SUPFAM" id="SSF160904">
    <property type="entry name" value="Jann2411-like"/>
    <property type="match status" value="1"/>
</dbReference>
<evidence type="ECO:0000313" key="3">
    <source>
        <dbReference type="Proteomes" id="UP000236754"/>
    </source>
</evidence>
<sequence length="215" mass="23237">MVHRAPALFLADTLGLDFLNSIATSGDERVDWIGDGEGLLAWLEQAELVAPIAVAALREQAMPGELDAVAAQARSLREEFRSFVHAHRGRPLDAAALAELAPLNRLLARDEGYLRLAVAEDGGDGGAPALRLRTERRWRSPESLLLPLGEALARVVGEEDFSDVKACEGPACTLLFADRTRGRVRRWCSMAICGNRAKQAAHRDRARKGLGAAPA</sequence>
<dbReference type="Gene3D" id="1.10.3300.10">
    <property type="entry name" value="Jann2411-like domain"/>
    <property type="match status" value="1"/>
</dbReference>
<protein>
    <submittedName>
        <fullName evidence="2">Conserved protein containing a Zn-ribbon-like motif, possibly RNA-binding</fullName>
    </submittedName>
</protein>
<keyword evidence="3" id="KW-1185">Reference proteome</keyword>
<evidence type="ECO:0000259" key="1">
    <source>
        <dbReference type="Pfam" id="PF11706"/>
    </source>
</evidence>
<reference evidence="2 3" key="1">
    <citation type="submission" date="2016-10" db="EMBL/GenBank/DDBJ databases">
        <authorList>
            <person name="de Groot N.N."/>
        </authorList>
    </citation>
    <scope>NUCLEOTIDE SEQUENCE [LARGE SCALE GENOMIC DNA]</scope>
    <source>
        <strain evidence="2 3">CGMCC 4.2023</strain>
    </source>
</reference>
<proteinExistence type="predicted"/>
<dbReference type="PANTHER" id="PTHR35525:SF3">
    <property type="entry name" value="BLL6575 PROTEIN"/>
    <property type="match status" value="1"/>
</dbReference>
<gene>
    <name evidence="2" type="ORF">SAMN05216223_125138</name>
</gene>
<dbReference type="Pfam" id="PF07336">
    <property type="entry name" value="ABATE"/>
    <property type="match status" value="1"/>
</dbReference>
<organism evidence="2 3">
    <name type="scientific">Actinacidiphila yanglinensis</name>
    <dbReference type="NCBI Taxonomy" id="310779"/>
    <lineage>
        <taxon>Bacteria</taxon>
        <taxon>Bacillati</taxon>
        <taxon>Actinomycetota</taxon>
        <taxon>Actinomycetes</taxon>
        <taxon>Kitasatosporales</taxon>
        <taxon>Streptomycetaceae</taxon>
        <taxon>Actinacidiphila</taxon>
    </lineage>
</organism>
<dbReference type="EMBL" id="FNVU01000025">
    <property type="protein sequence ID" value="SEG92362.1"/>
    <property type="molecule type" value="Genomic_DNA"/>
</dbReference>